<dbReference type="PIRSF" id="PIRSF017082">
    <property type="entry name" value="YflP"/>
    <property type="match status" value="1"/>
</dbReference>
<dbReference type="PANTHER" id="PTHR42928:SF5">
    <property type="entry name" value="BLR1237 PROTEIN"/>
    <property type="match status" value="1"/>
</dbReference>
<dbReference type="SUPFAM" id="SSF53850">
    <property type="entry name" value="Periplasmic binding protein-like II"/>
    <property type="match status" value="1"/>
</dbReference>
<accession>A0A644WNI9</accession>
<dbReference type="PANTHER" id="PTHR42928">
    <property type="entry name" value="TRICARBOXYLATE-BINDING PROTEIN"/>
    <property type="match status" value="1"/>
</dbReference>
<reference evidence="1" key="1">
    <citation type="submission" date="2019-08" db="EMBL/GenBank/DDBJ databases">
        <authorList>
            <person name="Kucharzyk K."/>
            <person name="Murdoch R.W."/>
            <person name="Higgins S."/>
            <person name="Loffler F."/>
        </authorList>
    </citation>
    <scope>NUCLEOTIDE SEQUENCE</scope>
</reference>
<comment type="caution">
    <text evidence="1">The sequence shown here is derived from an EMBL/GenBank/DDBJ whole genome shotgun (WGS) entry which is preliminary data.</text>
</comment>
<dbReference type="Pfam" id="PF03401">
    <property type="entry name" value="TctC"/>
    <property type="match status" value="1"/>
</dbReference>
<dbReference type="InterPro" id="IPR005064">
    <property type="entry name" value="BUG"/>
</dbReference>
<evidence type="ECO:0008006" key="2">
    <source>
        <dbReference type="Google" id="ProtNLM"/>
    </source>
</evidence>
<sequence>MLSRYVKKFAIALAIPAVALTSAATAHADEKWPNKSIRMIVGFAPGGPTDYAARFVAEALGKEMGTTIVVENKPGANGQTAVGELKRNKADGNTILFITSGSLSVAPARYKSLPFDVTKDFDYIGAVSGYPSVLVTNAQSSIQDVTQLVKESKERKDGLSAGTVSNTQELTLALFKQRFGVNAVGVPYKGDSQAMTDIAGGQLDFAFLSPSVAIPMIESGRVKAIGVTGQIAGAYQSKLARIQGLDVIAWNGIVTRKGTPEAINQQLGSALKKVLELPEFQAGLAKSGQSVMPIRNKEFEKFVLDEARMWEKVANDAGLEKL</sequence>
<name>A0A644WNI9_9ZZZZ</name>
<dbReference type="Gene3D" id="3.40.190.150">
    <property type="entry name" value="Bordetella uptake gene, domain 1"/>
    <property type="match status" value="1"/>
</dbReference>
<evidence type="ECO:0000313" key="1">
    <source>
        <dbReference type="EMBL" id="MPM05475.1"/>
    </source>
</evidence>
<dbReference type="AlphaFoldDB" id="A0A644WNI9"/>
<proteinExistence type="predicted"/>
<dbReference type="InterPro" id="IPR042100">
    <property type="entry name" value="Bug_dom1"/>
</dbReference>
<dbReference type="EMBL" id="VSSQ01001135">
    <property type="protein sequence ID" value="MPM05475.1"/>
    <property type="molecule type" value="Genomic_DNA"/>
</dbReference>
<dbReference type="Gene3D" id="3.40.190.10">
    <property type="entry name" value="Periplasmic binding protein-like II"/>
    <property type="match status" value="1"/>
</dbReference>
<protein>
    <recommendedName>
        <fullName evidence="2">Tripartite tricarboxylate transporter family receptor</fullName>
    </recommendedName>
</protein>
<organism evidence="1">
    <name type="scientific">bioreactor metagenome</name>
    <dbReference type="NCBI Taxonomy" id="1076179"/>
    <lineage>
        <taxon>unclassified sequences</taxon>
        <taxon>metagenomes</taxon>
        <taxon>ecological metagenomes</taxon>
    </lineage>
</organism>
<gene>
    <name evidence="1" type="ORF">SDC9_51765</name>
</gene>
<dbReference type="CDD" id="cd07012">
    <property type="entry name" value="PBP2_Bug_TTT"/>
    <property type="match status" value="1"/>
</dbReference>